<evidence type="ECO:0000256" key="6">
    <source>
        <dbReference type="SAM" id="MobiDB-lite"/>
    </source>
</evidence>
<evidence type="ECO:0000313" key="9">
    <source>
        <dbReference type="Proteomes" id="UP000799291"/>
    </source>
</evidence>
<dbReference type="GO" id="GO:0000435">
    <property type="term" value="P:positive regulation of transcription from RNA polymerase II promoter by galactose"/>
    <property type="evidence" value="ECO:0007669"/>
    <property type="project" value="TreeGrafter"/>
</dbReference>
<dbReference type="InterPro" id="IPR007219">
    <property type="entry name" value="XnlR_reg_dom"/>
</dbReference>
<keyword evidence="5" id="KW-0539">Nucleus</keyword>
<dbReference type="EMBL" id="MU005594">
    <property type="protein sequence ID" value="KAF2680829.1"/>
    <property type="molecule type" value="Genomic_DNA"/>
</dbReference>
<name>A0A6G1ISI1_9PLEO</name>
<sequence length="713" mass="80110">MNHQRSPAARPEDDTPSSPKRKKVRSKYAPKACVSCRRSKLKCSGENPCQRCIDNGKRCFYSEDQTAAEALQNLSRPTPVQPPLTAHGTNGNGLARRNIQPRHGSIERRASDASVLGMSMEARMARIEGMMESLIQERGVTVTPRGSMERDDAICDSLLSEVAMQAAGEVFSPHLSRARRASSKLESPERTRHSIAVMSRSNGADSPATIRVGSHDLPFPHPVDYQKHMDCLFDDLSSYYPCINEAEFRMRSEQMLVAPSIHHSDICFLALHYIVFACSDIAVDSFPAAVNSKPPGWQWFQVASDLVGQREISGKGDLCLIQYLILKAAYLTYADVPNAAYNAIGVACRLCFQFGLHQQSSWRNYTPFEIHMRQRIFWTAYFLDRKISLSCGRPYCIREAGIDIDQPAYISDCVSEYARFLFPTDTDKDIHPDQPLPDPNLSRSPNMFLNGMACWGRLSADVWDGLFDAAVIKSGINSENSLILDAQIKHWTEVILPSIPLPPPDRPPELVHLRQYILIHTRLSLLRLYIFRQYMLSLRYDGERGRVCGDLAVDIVQRIRDHGGETTPLSSFRFHMATSLGCALLILSTLCVRDLASLGLQDNCKVYRDGFREALEMLHTFSQHTNVARRILADFRSIVPIVMKVLDVQQNEQPFSPHLVPANVRDLFPYSSLDFAQQPGGGSFDVDTDLTRDSDAWGFETCGRQGNYGVPWI</sequence>
<dbReference type="PANTHER" id="PTHR47424">
    <property type="entry name" value="REGULATORY PROTEIN GAL4"/>
    <property type="match status" value="1"/>
</dbReference>
<dbReference type="Pfam" id="PF00172">
    <property type="entry name" value="Zn_clus"/>
    <property type="match status" value="1"/>
</dbReference>
<organism evidence="8 9">
    <name type="scientific">Lentithecium fluviatile CBS 122367</name>
    <dbReference type="NCBI Taxonomy" id="1168545"/>
    <lineage>
        <taxon>Eukaryota</taxon>
        <taxon>Fungi</taxon>
        <taxon>Dikarya</taxon>
        <taxon>Ascomycota</taxon>
        <taxon>Pezizomycotina</taxon>
        <taxon>Dothideomycetes</taxon>
        <taxon>Pleosporomycetidae</taxon>
        <taxon>Pleosporales</taxon>
        <taxon>Massarineae</taxon>
        <taxon>Lentitheciaceae</taxon>
        <taxon>Lentithecium</taxon>
    </lineage>
</organism>
<evidence type="ECO:0000256" key="2">
    <source>
        <dbReference type="ARBA" id="ARBA00023015"/>
    </source>
</evidence>
<feature type="region of interest" description="Disordered" evidence="6">
    <location>
        <begin position="1"/>
        <end position="28"/>
    </location>
</feature>
<dbReference type="GO" id="GO:0008270">
    <property type="term" value="F:zinc ion binding"/>
    <property type="evidence" value="ECO:0007669"/>
    <property type="project" value="InterPro"/>
</dbReference>
<dbReference type="Gene3D" id="4.10.240.10">
    <property type="entry name" value="Zn(2)-C6 fungal-type DNA-binding domain"/>
    <property type="match status" value="1"/>
</dbReference>
<dbReference type="CDD" id="cd12148">
    <property type="entry name" value="fungal_TF_MHR"/>
    <property type="match status" value="1"/>
</dbReference>
<evidence type="ECO:0000256" key="5">
    <source>
        <dbReference type="ARBA" id="ARBA00023242"/>
    </source>
</evidence>
<evidence type="ECO:0000256" key="3">
    <source>
        <dbReference type="ARBA" id="ARBA00023125"/>
    </source>
</evidence>
<dbReference type="InterPro" id="IPR001138">
    <property type="entry name" value="Zn2Cys6_DnaBD"/>
</dbReference>
<keyword evidence="2" id="KW-0805">Transcription regulation</keyword>
<dbReference type="PROSITE" id="PS50048">
    <property type="entry name" value="ZN2_CY6_FUNGAL_2"/>
    <property type="match status" value="1"/>
</dbReference>
<feature type="compositionally biased region" description="Basic residues" evidence="6">
    <location>
        <begin position="19"/>
        <end position="28"/>
    </location>
</feature>
<dbReference type="SMART" id="SM00906">
    <property type="entry name" value="Fungal_trans"/>
    <property type="match status" value="1"/>
</dbReference>
<evidence type="ECO:0000256" key="4">
    <source>
        <dbReference type="ARBA" id="ARBA00023163"/>
    </source>
</evidence>
<dbReference type="GO" id="GO:0000978">
    <property type="term" value="F:RNA polymerase II cis-regulatory region sequence-specific DNA binding"/>
    <property type="evidence" value="ECO:0007669"/>
    <property type="project" value="TreeGrafter"/>
</dbReference>
<feature type="domain" description="Zn(2)-C6 fungal-type" evidence="7">
    <location>
        <begin position="32"/>
        <end position="61"/>
    </location>
</feature>
<keyword evidence="9" id="KW-1185">Reference proteome</keyword>
<dbReference type="Proteomes" id="UP000799291">
    <property type="component" value="Unassembled WGS sequence"/>
</dbReference>
<keyword evidence="3" id="KW-0238">DNA-binding</keyword>
<dbReference type="SMART" id="SM00066">
    <property type="entry name" value="GAL4"/>
    <property type="match status" value="1"/>
</dbReference>
<accession>A0A6G1ISI1</accession>
<dbReference type="GO" id="GO:0005634">
    <property type="term" value="C:nucleus"/>
    <property type="evidence" value="ECO:0007669"/>
    <property type="project" value="TreeGrafter"/>
</dbReference>
<dbReference type="GO" id="GO:0000981">
    <property type="term" value="F:DNA-binding transcription factor activity, RNA polymerase II-specific"/>
    <property type="evidence" value="ECO:0007669"/>
    <property type="project" value="InterPro"/>
</dbReference>
<evidence type="ECO:0000259" key="7">
    <source>
        <dbReference type="PROSITE" id="PS50048"/>
    </source>
</evidence>
<protein>
    <recommendedName>
        <fullName evidence="7">Zn(2)-C6 fungal-type domain-containing protein</fullName>
    </recommendedName>
</protein>
<dbReference type="Pfam" id="PF04082">
    <property type="entry name" value="Fungal_trans"/>
    <property type="match status" value="1"/>
</dbReference>
<dbReference type="CDD" id="cd00067">
    <property type="entry name" value="GAL4"/>
    <property type="match status" value="1"/>
</dbReference>
<reference evidence="8" key="1">
    <citation type="journal article" date="2020" name="Stud. Mycol.">
        <title>101 Dothideomycetes genomes: a test case for predicting lifestyles and emergence of pathogens.</title>
        <authorList>
            <person name="Haridas S."/>
            <person name="Albert R."/>
            <person name="Binder M."/>
            <person name="Bloem J."/>
            <person name="Labutti K."/>
            <person name="Salamov A."/>
            <person name="Andreopoulos B."/>
            <person name="Baker S."/>
            <person name="Barry K."/>
            <person name="Bills G."/>
            <person name="Bluhm B."/>
            <person name="Cannon C."/>
            <person name="Castanera R."/>
            <person name="Culley D."/>
            <person name="Daum C."/>
            <person name="Ezra D."/>
            <person name="Gonzalez J."/>
            <person name="Henrissat B."/>
            <person name="Kuo A."/>
            <person name="Liang C."/>
            <person name="Lipzen A."/>
            <person name="Lutzoni F."/>
            <person name="Magnuson J."/>
            <person name="Mondo S."/>
            <person name="Nolan M."/>
            <person name="Ohm R."/>
            <person name="Pangilinan J."/>
            <person name="Park H.-J."/>
            <person name="Ramirez L."/>
            <person name="Alfaro M."/>
            <person name="Sun H."/>
            <person name="Tritt A."/>
            <person name="Yoshinaga Y."/>
            <person name="Zwiers L.-H."/>
            <person name="Turgeon B."/>
            <person name="Goodwin S."/>
            <person name="Spatafora J."/>
            <person name="Crous P."/>
            <person name="Grigoriev I."/>
        </authorList>
    </citation>
    <scope>NUCLEOTIDE SEQUENCE</scope>
    <source>
        <strain evidence="8">CBS 122367</strain>
    </source>
</reference>
<feature type="region of interest" description="Disordered" evidence="6">
    <location>
        <begin position="76"/>
        <end position="97"/>
    </location>
</feature>
<dbReference type="AlphaFoldDB" id="A0A6G1ISI1"/>
<keyword evidence="4" id="KW-0804">Transcription</keyword>
<dbReference type="SUPFAM" id="SSF57701">
    <property type="entry name" value="Zn2/Cys6 DNA-binding domain"/>
    <property type="match status" value="1"/>
</dbReference>
<gene>
    <name evidence="8" type="ORF">K458DRAFT_310850</name>
</gene>
<dbReference type="PROSITE" id="PS00463">
    <property type="entry name" value="ZN2_CY6_FUNGAL_1"/>
    <property type="match status" value="1"/>
</dbReference>
<dbReference type="InterPro" id="IPR036864">
    <property type="entry name" value="Zn2-C6_fun-type_DNA-bd_sf"/>
</dbReference>
<keyword evidence="1" id="KW-0479">Metal-binding</keyword>
<dbReference type="OrthoDB" id="3266505at2759"/>
<dbReference type="PANTHER" id="PTHR47424:SF3">
    <property type="entry name" value="REGULATORY PROTEIN GAL4"/>
    <property type="match status" value="1"/>
</dbReference>
<evidence type="ECO:0000313" key="8">
    <source>
        <dbReference type="EMBL" id="KAF2680829.1"/>
    </source>
</evidence>
<evidence type="ECO:0000256" key="1">
    <source>
        <dbReference type="ARBA" id="ARBA00022723"/>
    </source>
</evidence>
<dbReference type="GO" id="GO:0006351">
    <property type="term" value="P:DNA-templated transcription"/>
    <property type="evidence" value="ECO:0007669"/>
    <property type="project" value="InterPro"/>
</dbReference>
<proteinExistence type="predicted"/>
<dbReference type="InterPro" id="IPR051127">
    <property type="entry name" value="Fungal_SecMet_Regulators"/>
</dbReference>